<keyword evidence="2" id="KW-0472">Membrane</keyword>
<dbReference type="Pfam" id="PF04397">
    <property type="entry name" value="LytTR"/>
    <property type="match status" value="1"/>
</dbReference>
<gene>
    <name evidence="4" type="ORF">JQ615_36640</name>
</gene>
<proteinExistence type="predicted"/>
<evidence type="ECO:0000313" key="5">
    <source>
        <dbReference type="Proteomes" id="UP001315278"/>
    </source>
</evidence>
<feature type="transmembrane region" description="Helical" evidence="2">
    <location>
        <begin position="83"/>
        <end position="103"/>
    </location>
</feature>
<dbReference type="SMART" id="SM00850">
    <property type="entry name" value="LytTR"/>
    <property type="match status" value="1"/>
</dbReference>
<dbReference type="Gene3D" id="2.40.50.1020">
    <property type="entry name" value="LytTr DNA-binding domain"/>
    <property type="match status" value="1"/>
</dbReference>
<protein>
    <submittedName>
        <fullName evidence="4">LytTR family transcriptional regulator</fullName>
    </submittedName>
</protein>
<name>A0ABS5FW04_9BRAD</name>
<dbReference type="InterPro" id="IPR046947">
    <property type="entry name" value="LytR-like"/>
</dbReference>
<sequence length="318" mass="34905">MSDVKNAPENPGVEPVWDQNQASWDESSPRGTNGWLRGMTGRDLRFYAPTVAIALTVGLVNALTSAQDSAWRGNPYDLRTPLLWEMSSVAVIILLSPILLAAVRRMRRLSGWPLRIALAATAIVVFSALHILGMVVIRKLALLLAGGSYDFHLSVTTLLYEFRKDVLSCVLIGGTFWLFDERLSARQAPLTQPVPQRADSDAEPAPAMIWLRDGATRTRIEARDLISVSSAGNYVEYSLTNGSSHLIRGTLAAAESELARFNLTRIHRTRLVNLDRVTAVAVKPSGDFELTFDNGLVIQGSRRYRGALVGLDRAHSAN</sequence>
<dbReference type="Proteomes" id="UP001315278">
    <property type="component" value="Unassembled WGS sequence"/>
</dbReference>
<keyword evidence="5" id="KW-1185">Reference proteome</keyword>
<dbReference type="RefSeq" id="WP_212495120.1">
    <property type="nucleotide sequence ID" value="NZ_JAFCJH010000065.1"/>
</dbReference>
<dbReference type="EMBL" id="JAFCJH010000065">
    <property type="protein sequence ID" value="MBR0800905.1"/>
    <property type="molecule type" value="Genomic_DNA"/>
</dbReference>
<reference evidence="5" key="1">
    <citation type="journal article" date="2021" name="ISME J.">
        <title>Evolutionary origin and ecological implication of a unique nif island in free-living Bradyrhizobium lineages.</title>
        <authorList>
            <person name="Tao J."/>
        </authorList>
    </citation>
    <scope>NUCLEOTIDE SEQUENCE [LARGE SCALE GENOMIC DNA]</scope>
    <source>
        <strain evidence="5">SZCCT0434</strain>
    </source>
</reference>
<dbReference type="PROSITE" id="PS50930">
    <property type="entry name" value="HTH_LYTTR"/>
    <property type="match status" value="1"/>
</dbReference>
<feature type="region of interest" description="Disordered" evidence="1">
    <location>
        <begin position="1"/>
        <end position="31"/>
    </location>
</feature>
<dbReference type="PANTHER" id="PTHR37299:SF1">
    <property type="entry name" value="STAGE 0 SPORULATION PROTEIN A HOMOLOG"/>
    <property type="match status" value="1"/>
</dbReference>
<evidence type="ECO:0000256" key="1">
    <source>
        <dbReference type="SAM" id="MobiDB-lite"/>
    </source>
</evidence>
<comment type="caution">
    <text evidence="4">The sequence shown here is derived from an EMBL/GenBank/DDBJ whole genome shotgun (WGS) entry which is preliminary data.</text>
</comment>
<evidence type="ECO:0000259" key="3">
    <source>
        <dbReference type="PROSITE" id="PS50930"/>
    </source>
</evidence>
<dbReference type="PANTHER" id="PTHR37299">
    <property type="entry name" value="TRANSCRIPTIONAL REGULATOR-RELATED"/>
    <property type="match status" value="1"/>
</dbReference>
<keyword evidence="2" id="KW-1133">Transmembrane helix</keyword>
<feature type="transmembrane region" description="Helical" evidence="2">
    <location>
        <begin position="46"/>
        <end position="63"/>
    </location>
</feature>
<keyword evidence="2" id="KW-0812">Transmembrane</keyword>
<feature type="compositionally biased region" description="Polar residues" evidence="1">
    <location>
        <begin position="18"/>
        <end position="31"/>
    </location>
</feature>
<feature type="domain" description="HTH LytTR-type" evidence="3">
    <location>
        <begin position="209"/>
        <end position="318"/>
    </location>
</feature>
<dbReference type="InterPro" id="IPR007492">
    <property type="entry name" value="LytTR_DNA-bd_dom"/>
</dbReference>
<accession>A0ABS5FW04</accession>
<organism evidence="4 5">
    <name type="scientific">Bradyrhizobium jicamae</name>
    <dbReference type="NCBI Taxonomy" id="280332"/>
    <lineage>
        <taxon>Bacteria</taxon>
        <taxon>Pseudomonadati</taxon>
        <taxon>Pseudomonadota</taxon>
        <taxon>Alphaproteobacteria</taxon>
        <taxon>Hyphomicrobiales</taxon>
        <taxon>Nitrobacteraceae</taxon>
        <taxon>Bradyrhizobium</taxon>
    </lineage>
</organism>
<feature type="transmembrane region" description="Helical" evidence="2">
    <location>
        <begin position="115"/>
        <end position="137"/>
    </location>
</feature>
<evidence type="ECO:0000313" key="4">
    <source>
        <dbReference type="EMBL" id="MBR0800905.1"/>
    </source>
</evidence>
<dbReference type="PIRSF" id="PIRSF031767">
    <property type="entry name" value="MHYE_LytTR"/>
    <property type="match status" value="1"/>
</dbReference>
<dbReference type="InterPro" id="IPR012379">
    <property type="entry name" value="LytTR_MHYE"/>
</dbReference>
<evidence type="ECO:0000256" key="2">
    <source>
        <dbReference type="SAM" id="Phobius"/>
    </source>
</evidence>